<dbReference type="Proteomes" id="UP001064048">
    <property type="component" value="Chromosome 10"/>
</dbReference>
<dbReference type="EMBL" id="CM046110">
    <property type="protein sequence ID" value="KAI8422664.1"/>
    <property type="molecule type" value="Genomic_DNA"/>
</dbReference>
<organism evidence="1 2">
    <name type="scientific">Choristoneura fumiferana</name>
    <name type="common">Spruce budworm moth</name>
    <name type="synonym">Archips fumiferana</name>
    <dbReference type="NCBI Taxonomy" id="7141"/>
    <lineage>
        <taxon>Eukaryota</taxon>
        <taxon>Metazoa</taxon>
        <taxon>Ecdysozoa</taxon>
        <taxon>Arthropoda</taxon>
        <taxon>Hexapoda</taxon>
        <taxon>Insecta</taxon>
        <taxon>Pterygota</taxon>
        <taxon>Neoptera</taxon>
        <taxon>Endopterygota</taxon>
        <taxon>Lepidoptera</taxon>
        <taxon>Glossata</taxon>
        <taxon>Ditrysia</taxon>
        <taxon>Tortricoidea</taxon>
        <taxon>Tortricidae</taxon>
        <taxon>Tortricinae</taxon>
        <taxon>Choristoneura</taxon>
    </lineage>
</organism>
<evidence type="ECO:0000313" key="2">
    <source>
        <dbReference type="Proteomes" id="UP001064048"/>
    </source>
</evidence>
<evidence type="ECO:0000313" key="1">
    <source>
        <dbReference type="EMBL" id="KAI8422664.1"/>
    </source>
</evidence>
<keyword evidence="2" id="KW-1185">Reference proteome</keyword>
<reference evidence="1 2" key="1">
    <citation type="journal article" date="2022" name="Genome Biol. Evol.">
        <title>The Spruce Budworm Genome: Reconstructing the Evolutionary History of Antifreeze Proteins.</title>
        <authorList>
            <person name="Beliveau C."/>
            <person name="Gagne P."/>
            <person name="Picq S."/>
            <person name="Vernygora O."/>
            <person name="Keeling C.I."/>
            <person name="Pinkney K."/>
            <person name="Doucet D."/>
            <person name="Wen F."/>
            <person name="Johnston J.S."/>
            <person name="Maaroufi H."/>
            <person name="Boyle B."/>
            <person name="Laroche J."/>
            <person name="Dewar K."/>
            <person name="Juretic N."/>
            <person name="Blackburn G."/>
            <person name="Nisole A."/>
            <person name="Brunet B."/>
            <person name="Brandao M."/>
            <person name="Lumley L."/>
            <person name="Duan J."/>
            <person name="Quan G."/>
            <person name="Lucarotti C.J."/>
            <person name="Roe A.D."/>
            <person name="Sperling F.A.H."/>
            <person name="Levesque R.C."/>
            <person name="Cusson M."/>
        </authorList>
    </citation>
    <scope>NUCLEOTIDE SEQUENCE [LARGE SCALE GENOMIC DNA]</scope>
    <source>
        <strain evidence="1">Glfc:IPQL:Cfum</strain>
    </source>
</reference>
<accession>A0ACC0JF14</accession>
<proteinExistence type="predicted"/>
<protein>
    <submittedName>
        <fullName evidence="1">Uncharacterized protein</fullName>
    </submittedName>
</protein>
<sequence>MASEAAITPSVDKRYKAMSRNRIRKSPVMKIPLSELDRDKVDRVTEHKITYYKSSFKVQDREVAEIGPVNPFHLPPRDKILPGKEFSRKVKKEPFIMSDPKTICDIDPTFYKIIEGRPIRQFVDVKVYMRDIRNIALTKSNIAYLRDQMIQIGTSYSVELEEYEKINKLCIKTKNNFVQFAKECYMFAQKLQEQSEKKANELQALAERLEICGFQFVKIRNEISNLGATYDILHLYYRFLTNVAPLSWRKLNDKEYNKKSSCHFSEQNLVSADELTTDMYIKRYDLKSPRPKLYFQEPETLMHVFDRLSAQCLTYMQIDTFSSQISSSVIKRRDYLKHLAAQEIEEYQFQIANYAKELEWMKEQEIIHKNLFENLLNTAFYELYASYDSSKLFTCVQYVHMQIFGDPEDPKDSAAYLAQQLENLYVEITLGMDSLDVEVVKEATTELFAEDIRNMKMAELAQRQLRECNILSKALFTSFEPPRQQKRRKKEKTTRESNTEL</sequence>
<comment type="caution">
    <text evidence="1">The sequence shown here is derived from an EMBL/GenBank/DDBJ whole genome shotgun (WGS) entry which is preliminary data.</text>
</comment>
<gene>
    <name evidence="1" type="ORF">MSG28_006435</name>
</gene>
<name>A0ACC0JF14_CHOFU</name>